<name>A0A3D5QDR6_FLESI</name>
<accession>A0A3D5QDR6</accession>
<dbReference type="InterPro" id="IPR015947">
    <property type="entry name" value="PUA-like_sf"/>
</dbReference>
<proteinExistence type="predicted"/>
<protein>
    <submittedName>
        <fullName evidence="3">Endopeptidase La</fullName>
    </submittedName>
</protein>
<comment type="caution">
    <text evidence="3">The sequence shown here is derived from an EMBL/GenBank/DDBJ whole genome shotgun (WGS) entry which is preliminary data.</text>
</comment>
<organism evidence="3 4">
    <name type="scientific">Flexistipes sinusarabici</name>
    <dbReference type="NCBI Taxonomy" id="2352"/>
    <lineage>
        <taxon>Bacteria</taxon>
        <taxon>Pseudomonadati</taxon>
        <taxon>Deferribacterota</taxon>
        <taxon>Deferribacteres</taxon>
        <taxon>Deferribacterales</taxon>
        <taxon>Flexistipitaceae</taxon>
        <taxon>Flexistipes</taxon>
    </lineage>
</organism>
<feature type="non-terminal residue" evidence="3">
    <location>
        <position position="1"/>
    </location>
</feature>
<feature type="coiled-coil region" evidence="1">
    <location>
        <begin position="53"/>
        <end position="90"/>
    </location>
</feature>
<dbReference type="InterPro" id="IPR003111">
    <property type="entry name" value="Lon_prtase_N"/>
</dbReference>
<gene>
    <name evidence="3" type="ORF">DHM44_09925</name>
</gene>
<sequence>LSKAVNLGKPLLPDLLAVIETINEPGKLADIIAANLGLKAEESQVILEEIEAEKRLEKVNEFLNREISILEVQQQIMNDAKGEIDKSQREY</sequence>
<keyword evidence="1" id="KW-0175">Coiled coil</keyword>
<dbReference type="AlphaFoldDB" id="A0A3D5QDR6"/>
<evidence type="ECO:0000313" key="4">
    <source>
        <dbReference type="Proteomes" id="UP000262325"/>
    </source>
</evidence>
<feature type="non-terminal residue" evidence="3">
    <location>
        <position position="91"/>
    </location>
</feature>
<reference evidence="3 4" key="1">
    <citation type="journal article" date="2018" name="Nat. Biotechnol.">
        <title>A standardized bacterial taxonomy based on genome phylogeny substantially revises the tree of life.</title>
        <authorList>
            <person name="Parks D.H."/>
            <person name="Chuvochina M."/>
            <person name="Waite D.W."/>
            <person name="Rinke C."/>
            <person name="Skarshewski A."/>
            <person name="Chaumeil P.A."/>
            <person name="Hugenholtz P."/>
        </authorList>
    </citation>
    <scope>NUCLEOTIDE SEQUENCE [LARGE SCALE GENOMIC DNA]</scope>
    <source>
        <strain evidence="3">UBA8672</strain>
    </source>
</reference>
<dbReference type="Proteomes" id="UP000262325">
    <property type="component" value="Unassembled WGS sequence"/>
</dbReference>
<dbReference type="SUPFAM" id="SSF88697">
    <property type="entry name" value="PUA domain-like"/>
    <property type="match status" value="1"/>
</dbReference>
<dbReference type="Gene3D" id="1.20.58.1480">
    <property type="match status" value="1"/>
</dbReference>
<evidence type="ECO:0000259" key="2">
    <source>
        <dbReference type="PROSITE" id="PS51787"/>
    </source>
</evidence>
<evidence type="ECO:0000313" key="3">
    <source>
        <dbReference type="EMBL" id="HCW93986.1"/>
    </source>
</evidence>
<evidence type="ECO:0000256" key="1">
    <source>
        <dbReference type="SAM" id="Coils"/>
    </source>
</evidence>
<feature type="domain" description="Lon N-terminal" evidence="2">
    <location>
        <begin position="1"/>
        <end position="67"/>
    </location>
</feature>
<dbReference type="PROSITE" id="PS51787">
    <property type="entry name" value="LON_N"/>
    <property type="match status" value="1"/>
</dbReference>
<dbReference type="Pfam" id="PF02190">
    <property type="entry name" value="LON_substr_bdg"/>
    <property type="match status" value="1"/>
</dbReference>
<dbReference type="EMBL" id="DPPF01000210">
    <property type="protein sequence ID" value="HCW93986.1"/>
    <property type="molecule type" value="Genomic_DNA"/>
</dbReference>